<proteinExistence type="inferred from homology"/>
<dbReference type="Gene3D" id="3.40.50.300">
    <property type="entry name" value="P-loop containing nucleotide triphosphate hydrolases"/>
    <property type="match status" value="2"/>
</dbReference>
<dbReference type="AlphaFoldDB" id="D9SM82"/>
<dbReference type="InterPro" id="IPR027417">
    <property type="entry name" value="P-loop_NTPase"/>
</dbReference>
<keyword evidence="10" id="KW-0694">RNA-binding</keyword>
<dbReference type="Pfam" id="PF16326">
    <property type="entry name" value="ABC_tran_CTD"/>
    <property type="match status" value="1"/>
</dbReference>
<dbReference type="InterPro" id="IPR003439">
    <property type="entry name" value="ABC_transporter-like_ATP-bd"/>
</dbReference>
<evidence type="ECO:0000256" key="3">
    <source>
        <dbReference type="ARBA" id="ARBA00022555"/>
    </source>
</evidence>
<keyword evidence="2" id="KW-0963">Cytoplasm</keyword>
<feature type="domain" description="ABC transporter" evidence="13">
    <location>
        <begin position="4"/>
        <end position="249"/>
    </location>
</feature>
<evidence type="ECO:0000256" key="1">
    <source>
        <dbReference type="ARBA" id="ARBA00005868"/>
    </source>
</evidence>
<dbReference type="GO" id="GO:0019843">
    <property type="term" value="F:rRNA binding"/>
    <property type="evidence" value="ECO:0007669"/>
    <property type="project" value="UniProtKB-KW"/>
</dbReference>
<evidence type="ECO:0000256" key="10">
    <source>
        <dbReference type="ARBA" id="ARBA00022884"/>
    </source>
</evidence>
<evidence type="ECO:0000256" key="9">
    <source>
        <dbReference type="ARBA" id="ARBA00022845"/>
    </source>
</evidence>
<dbReference type="eggNOG" id="COG0488">
    <property type="taxonomic scope" value="Bacteria"/>
</dbReference>
<dbReference type="FunFam" id="3.40.50.300:FF:000183">
    <property type="entry name" value="ABC transporter ATP-binding protein yjjK"/>
    <property type="match status" value="1"/>
</dbReference>
<evidence type="ECO:0000256" key="4">
    <source>
        <dbReference type="ARBA" id="ARBA00022730"/>
    </source>
</evidence>
<dbReference type="PROSITE" id="PS00211">
    <property type="entry name" value="ABC_TRANSPORTER_1"/>
    <property type="match status" value="1"/>
</dbReference>
<keyword evidence="5" id="KW-0677">Repeat</keyword>
<dbReference type="PROSITE" id="PS50893">
    <property type="entry name" value="ABC_TRANSPORTER_2"/>
    <property type="match status" value="2"/>
</dbReference>
<dbReference type="RefSeq" id="WP_010074087.1">
    <property type="nucleotide sequence ID" value="NC_014393.1"/>
</dbReference>
<dbReference type="SMART" id="SM00382">
    <property type="entry name" value="AAA"/>
    <property type="match status" value="2"/>
</dbReference>
<keyword evidence="8" id="KW-0067">ATP-binding</keyword>
<accession>D9SM82</accession>
<dbReference type="Pfam" id="PF12848">
    <property type="entry name" value="ABC_tran_Xtn"/>
    <property type="match status" value="1"/>
</dbReference>
<evidence type="ECO:0000256" key="5">
    <source>
        <dbReference type="ARBA" id="ARBA00022737"/>
    </source>
</evidence>
<dbReference type="PANTHER" id="PTHR42855:SF1">
    <property type="entry name" value="ABC TRANSPORTER DOMAIN-CONTAINING PROTEIN"/>
    <property type="match status" value="1"/>
</dbReference>
<dbReference type="InterPro" id="IPR003593">
    <property type="entry name" value="AAA+_ATPase"/>
</dbReference>
<dbReference type="GO" id="GO:0000049">
    <property type="term" value="F:tRNA binding"/>
    <property type="evidence" value="ECO:0007669"/>
    <property type="project" value="UniProtKB-KW"/>
</dbReference>
<feature type="coiled-coil region" evidence="12">
    <location>
        <begin position="574"/>
        <end position="625"/>
    </location>
</feature>
<dbReference type="PANTHER" id="PTHR42855">
    <property type="entry name" value="ABC TRANSPORTER ATP-BINDING SUBUNIT"/>
    <property type="match status" value="1"/>
</dbReference>
<keyword evidence="15" id="KW-1185">Reference proteome</keyword>
<dbReference type="HOGENOM" id="CLU_000604_36_0_9"/>
<keyword evidence="12" id="KW-0175">Coiled coil</keyword>
<keyword evidence="7" id="KW-0378">Hydrolase</keyword>
<dbReference type="Proteomes" id="UP000002730">
    <property type="component" value="Chromosome"/>
</dbReference>
<comment type="similarity">
    <text evidence="1">Belongs to the ABC transporter superfamily. ABCF family. Translational throttle EttA subfamily.</text>
</comment>
<dbReference type="Gene3D" id="1.10.287.380">
    <property type="entry name" value="Valyl-tRNA synthetase, C-terminal domain"/>
    <property type="match status" value="1"/>
</dbReference>
<dbReference type="EMBL" id="CP002160">
    <property type="protein sequence ID" value="ADL53738.1"/>
    <property type="molecule type" value="Genomic_DNA"/>
</dbReference>
<dbReference type="InterPro" id="IPR032781">
    <property type="entry name" value="ABC_tran_Xtn"/>
</dbReference>
<organism evidence="14 15">
    <name type="scientific">Clostridium cellulovorans (strain ATCC 35296 / DSM 3052 / OCM 3 / 743B)</name>
    <dbReference type="NCBI Taxonomy" id="573061"/>
    <lineage>
        <taxon>Bacteria</taxon>
        <taxon>Bacillati</taxon>
        <taxon>Bacillota</taxon>
        <taxon>Clostridia</taxon>
        <taxon>Eubacteriales</taxon>
        <taxon>Clostridiaceae</taxon>
        <taxon>Clostridium</taxon>
    </lineage>
</organism>
<keyword evidence="11" id="KW-0648">Protein biosynthesis</keyword>
<reference evidence="14 15" key="1">
    <citation type="submission" date="2010-08" db="EMBL/GenBank/DDBJ databases">
        <title>Complete sequence of Clostridium cellulovorans 743B.</title>
        <authorList>
            <consortium name="US DOE Joint Genome Institute"/>
            <person name="Lucas S."/>
            <person name="Copeland A."/>
            <person name="Lapidus A."/>
            <person name="Cheng J.-F."/>
            <person name="Bruce D."/>
            <person name="Goodwin L."/>
            <person name="Pitluck S."/>
            <person name="Chertkov O."/>
            <person name="Detter J.C."/>
            <person name="Han C."/>
            <person name="Tapia R."/>
            <person name="Land M."/>
            <person name="Hauser L."/>
            <person name="Chang Y.-J."/>
            <person name="Jeffries C."/>
            <person name="Kyrpides N."/>
            <person name="Ivanova N."/>
            <person name="Mikhailova N."/>
            <person name="Hemme C.L."/>
            <person name="Woyke T."/>
        </authorList>
    </citation>
    <scope>NUCLEOTIDE SEQUENCE [LARGE SCALE GENOMIC DNA]</scope>
    <source>
        <strain evidence="15">ATCC 35296 / DSM 3052 / OCM 3 / 743B</strain>
    </source>
</reference>
<dbReference type="KEGG" id="ccb:Clocel_4076"/>
<dbReference type="InterPro" id="IPR032524">
    <property type="entry name" value="ABC_tran_C"/>
</dbReference>
<dbReference type="GO" id="GO:0003677">
    <property type="term" value="F:DNA binding"/>
    <property type="evidence" value="ECO:0007669"/>
    <property type="project" value="InterPro"/>
</dbReference>
<sequence>MNFLSAENISKSYSEKQLFNNINLGINDGDKIGVIGINGTGKSTLLKVIAGVENEDTGKIIRANAVRIEYLSQNPAFDENATVIEQIFKGDTPVMKLIREYEEAIEDKNTPDEKLMRLTRDMDAANAWNLESEAKTILTKLGITDFSQKVGNLSGGQRKRIALAAALISPAELLILDEPTNHLDNDTIAWLEQFLNKRKGALLMITHDRYFLDRVVNRIIEIDGGNLYSYEGNYSVFLEKKIERKELEASTQSKKENLFRKELAWIRRGAQARSTKQKARIDRFETLKGELGKAQDEKLEISVTGSRLGKKIIELEHINKSFEDKKVIEDFSYILLRDDRIGIVGANGNGKSTLINIISGKLQKDSGEVVIGDTVRIGVYSQENYSMNEELRVIEYIREGAELITTADGEKVTASQMLEKFLFPSHLQWTPISKLSGGEKRRLYLLRVLMESPNVLLLDEPTNDLDIETLTILEDYIDNFSGPVIAVSHDRYFLDRIANKIFFFRGQGEIDKYVGNYTDFKETVEIETSSEEKNPKAVDKSKGNGDKNFLDVDKNFQKQEKKPMKFSFKEQREFDEIDSVIAGLEEKLEDLEARVEKAATDYVLLQELLAEKESLQQELEEKMERWVYLNELAAQIEENKANKNK</sequence>
<dbReference type="CDD" id="cd03221">
    <property type="entry name" value="ABCF_EF-3"/>
    <property type="match status" value="2"/>
</dbReference>
<evidence type="ECO:0000313" key="14">
    <source>
        <dbReference type="EMBL" id="ADL53738.1"/>
    </source>
</evidence>
<evidence type="ECO:0000256" key="12">
    <source>
        <dbReference type="SAM" id="Coils"/>
    </source>
</evidence>
<dbReference type="GO" id="GO:0006417">
    <property type="term" value="P:regulation of translation"/>
    <property type="evidence" value="ECO:0007669"/>
    <property type="project" value="UniProtKB-KW"/>
</dbReference>
<dbReference type="InterPro" id="IPR051309">
    <property type="entry name" value="ABCF_ATPase"/>
</dbReference>
<protein>
    <submittedName>
        <fullName evidence="14">ABC transporter related</fullName>
    </submittedName>
</protein>
<dbReference type="OrthoDB" id="9801441at2"/>
<dbReference type="InterPro" id="IPR017871">
    <property type="entry name" value="ABC_transporter-like_CS"/>
</dbReference>
<name>D9SM82_CLOC7</name>
<evidence type="ECO:0000256" key="6">
    <source>
        <dbReference type="ARBA" id="ARBA00022741"/>
    </source>
</evidence>
<evidence type="ECO:0000256" key="2">
    <source>
        <dbReference type="ARBA" id="ARBA00022490"/>
    </source>
</evidence>
<dbReference type="FunFam" id="3.40.50.300:FF:000011">
    <property type="entry name" value="Putative ABC transporter ATP-binding component"/>
    <property type="match status" value="1"/>
</dbReference>
<evidence type="ECO:0000256" key="7">
    <source>
        <dbReference type="ARBA" id="ARBA00022801"/>
    </source>
</evidence>
<dbReference type="STRING" id="573061.Clocel_4076"/>
<keyword evidence="4" id="KW-0699">rRNA-binding</keyword>
<dbReference type="GO" id="GO:0005524">
    <property type="term" value="F:ATP binding"/>
    <property type="evidence" value="ECO:0007669"/>
    <property type="project" value="UniProtKB-KW"/>
</dbReference>
<dbReference type="InterPro" id="IPR037118">
    <property type="entry name" value="Val-tRNA_synth_C_sf"/>
</dbReference>
<dbReference type="SUPFAM" id="SSF52540">
    <property type="entry name" value="P-loop containing nucleoside triphosphate hydrolases"/>
    <property type="match status" value="2"/>
</dbReference>
<dbReference type="GO" id="GO:0006412">
    <property type="term" value="P:translation"/>
    <property type="evidence" value="ECO:0007669"/>
    <property type="project" value="UniProtKB-KW"/>
</dbReference>
<keyword evidence="3" id="KW-0820">tRNA-binding</keyword>
<evidence type="ECO:0000313" key="15">
    <source>
        <dbReference type="Proteomes" id="UP000002730"/>
    </source>
</evidence>
<dbReference type="GO" id="GO:0016887">
    <property type="term" value="F:ATP hydrolysis activity"/>
    <property type="evidence" value="ECO:0007669"/>
    <property type="project" value="InterPro"/>
</dbReference>
<dbReference type="Pfam" id="PF00005">
    <property type="entry name" value="ABC_tran"/>
    <property type="match status" value="2"/>
</dbReference>
<evidence type="ECO:0000256" key="8">
    <source>
        <dbReference type="ARBA" id="ARBA00022840"/>
    </source>
</evidence>
<evidence type="ECO:0000256" key="11">
    <source>
        <dbReference type="ARBA" id="ARBA00022917"/>
    </source>
</evidence>
<keyword evidence="6" id="KW-0547">Nucleotide-binding</keyword>
<gene>
    <name evidence="14" type="ordered locus">Clocel_4076</name>
</gene>
<feature type="domain" description="ABC transporter" evidence="13">
    <location>
        <begin position="313"/>
        <end position="526"/>
    </location>
</feature>
<evidence type="ECO:0000259" key="13">
    <source>
        <dbReference type="PROSITE" id="PS50893"/>
    </source>
</evidence>
<keyword evidence="9" id="KW-0810">Translation regulation</keyword>